<protein>
    <submittedName>
        <fullName evidence="2">Uncharacterized protein</fullName>
    </submittedName>
</protein>
<proteinExistence type="predicted"/>
<feature type="compositionally biased region" description="Pro residues" evidence="1">
    <location>
        <begin position="79"/>
        <end position="88"/>
    </location>
</feature>
<accession>A0A2M8RD98</accession>
<dbReference type="AlphaFoldDB" id="A0A2M8RD98"/>
<evidence type="ECO:0000313" key="2">
    <source>
        <dbReference type="EMBL" id="PJG55791.1"/>
    </source>
</evidence>
<keyword evidence="3" id="KW-1185">Reference proteome</keyword>
<dbReference type="OrthoDB" id="8244219at2"/>
<reference evidence="2 3" key="1">
    <citation type="submission" date="2017-11" db="EMBL/GenBank/DDBJ databases">
        <title>Bradyrhizobium forestalis sp. nov., an efficient nitrogen-fixing bacterium isolated from nodules of forest legume species in the Amazon.</title>
        <authorList>
            <person name="Costa E.M."/>
            <person name="Guimaraes A."/>
            <person name="Carvalho T.S."/>
            <person name="Rodrigues T.L."/>
            <person name="Ribeiro P.R.A."/>
            <person name="Lebbe L."/>
            <person name="Willems A."/>
            <person name="Moreira F.M.S."/>
        </authorList>
    </citation>
    <scope>NUCLEOTIDE SEQUENCE [LARGE SCALE GENOMIC DNA]</scope>
    <source>
        <strain evidence="2 3">INPA54B</strain>
    </source>
</reference>
<evidence type="ECO:0000256" key="1">
    <source>
        <dbReference type="SAM" id="MobiDB-lite"/>
    </source>
</evidence>
<dbReference type="Proteomes" id="UP000231194">
    <property type="component" value="Unassembled WGS sequence"/>
</dbReference>
<dbReference type="EMBL" id="PGVG01000004">
    <property type="protein sequence ID" value="PJG55791.1"/>
    <property type="molecule type" value="Genomic_DNA"/>
</dbReference>
<sequence length="98" mass="10632">MAAAKTAHPCAPIPSHFNNWLEGNFVPRRAGSIVSMCEDLRMKVSTVAPPPIAIVVPSYDTTKQQDDQTKVKDEDPTFKPQPPAPLPPGQGTRIDQLA</sequence>
<gene>
    <name evidence="2" type="ORF">CVM73_06435</name>
</gene>
<feature type="region of interest" description="Disordered" evidence="1">
    <location>
        <begin position="55"/>
        <end position="98"/>
    </location>
</feature>
<feature type="compositionally biased region" description="Basic and acidic residues" evidence="1">
    <location>
        <begin position="63"/>
        <end position="77"/>
    </location>
</feature>
<name>A0A2M8RD98_9BRAD</name>
<organism evidence="2 3">
    <name type="scientific">Bradyrhizobium forestalis</name>
    <dbReference type="NCBI Taxonomy" id="1419263"/>
    <lineage>
        <taxon>Bacteria</taxon>
        <taxon>Pseudomonadati</taxon>
        <taxon>Pseudomonadota</taxon>
        <taxon>Alphaproteobacteria</taxon>
        <taxon>Hyphomicrobiales</taxon>
        <taxon>Nitrobacteraceae</taxon>
        <taxon>Bradyrhizobium</taxon>
    </lineage>
</organism>
<comment type="caution">
    <text evidence="2">The sequence shown here is derived from an EMBL/GenBank/DDBJ whole genome shotgun (WGS) entry which is preliminary data.</text>
</comment>
<evidence type="ECO:0000313" key="3">
    <source>
        <dbReference type="Proteomes" id="UP000231194"/>
    </source>
</evidence>